<dbReference type="PROSITE" id="PS51781">
    <property type="entry name" value="SH3B"/>
    <property type="match status" value="4"/>
</dbReference>
<dbReference type="SMART" id="SM00646">
    <property type="entry name" value="Ami_3"/>
    <property type="match status" value="1"/>
</dbReference>
<dbReference type="SMART" id="SM00287">
    <property type="entry name" value="SH3b"/>
    <property type="match status" value="4"/>
</dbReference>
<dbReference type="InterPro" id="IPR002508">
    <property type="entry name" value="MurNAc-LAA_cat"/>
</dbReference>
<dbReference type="Pfam" id="PF01520">
    <property type="entry name" value="Amidase_3"/>
    <property type="match status" value="1"/>
</dbReference>
<dbReference type="Pfam" id="PF11741">
    <property type="entry name" value="AMIN"/>
    <property type="match status" value="1"/>
</dbReference>
<dbReference type="SUPFAM" id="SSF53187">
    <property type="entry name" value="Zn-dependent exopeptidases"/>
    <property type="match status" value="1"/>
</dbReference>
<dbReference type="Pfam" id="PF08239">
    <property type="entry name" value="SH3_3"/>
    <property type="match status" value="4"/>
</dbReference>
<dbReference type="Gene3D" id="2.30.30.40">
    <property type="entry name" value="SH3 Domains"/>
    <property type="match status" value="4"/>
</dbReference>
<keyword evidence="1" id="KW-0378">Hydrolase</keyword>
<proteinExistence type="predicted"/>
<dbReference type="GO" id="GO:0030288">
    <property type="term" value="C:outer membrane-bounded periplasmic space"/>
    <property type="evidence" value="ECO:0007669"/>
    <property type="project" value="TreeGrafter"/>
</dbReference>
<reference evidence="6" key="1">
    <citation type="submission" date="2016-11" db="EMBL/GenBank/DDBJ databases">
        <authorList>
            <person name="Varghese N."/>
            <person name="Submissions S."/>
        </authorList>
    </citation>
    <scope>NUCLEOTIDE SEQUENCE [LARGE SCALE GENOMIC DNA]</scope>
    <source>
        <strain evidence="6">DSM 12395</strain>
    </source>
</reference>
<dbReference type="GO" id="GO:0008745">
    <property type="term" value="F:N-acetylmuramoyl-L-alanine amidase activity"/>
    <property type="evidence" value="ECO:0007669"/>
    <property type="project" value="InterPro"/>
</dbReference>
<dbReference type="InterPro" id="IPR021731">
    <property type="entry name" value="AMIN_dom"/>
</dbReference>
<protein>
    <submittedName>
        <fullName evidence="5">N-acetylmuramoyl-L-alanine amidase</fullName>
    </submittedName>
</protein>
<dbReference type="Proteomes" id="UP000184148">
    <property type="component" value="Unassembled WGS sequence"/>
</dbReference>
<evidence type="ECO:0000313" key="5">
    <source>
        <dbReference type="EMBL" id="SHE50151.1"/>
    </source>
</evidence>
<evidence type="ECO:0000256" key="2">
    <source>
        <dbReference type="ARBA" id="ARBA00023316"/>
    </source>
</evidence>
<name>A0A1M4U050_9FIRM</name>
<dbReference type="AlphaFoldDB" id="A0A1M4U050"/>
<feature type="domain" description="SH3b" evidence="4">
    <location>
        <begin position="276"/>
        <end position="338"/>
    </location>
</feature>
<keyword evidence="2" id="KW-0961">Cell wall biogenesis/degradation</keyword>
<organism evidence="5 6">
    <name type="scientific">Desulforamulus putei DSM 12395</name>
    <dbReference type="NCBI Taxonomy" id="1121429"/>
    <lineage>
        <taxon>Bacteria</taxon>
        <taxon>Bacillati</taxon>
        <taxon>Bacillota</taxon>
        <taxon>Clostridia</taxon>
        <taxon>Eubacteriales</taxon>
        <taxon>Peptococcaceae</taxon>
        <taxon>Desulforamulus</taxon>
    </lineage>
</organism>
<feature type="domain" description="SH3b" evidence="4">
    <location>
        <begin position="36"/>
        <end position="103"/>
    </location>
</feature>
<evidence type="ECO:0000256" key="1">
    <source>
        <dbReference type="ARBA" id="ARBA00022801"/>
    </source>
</evidence>
<dbReference type="CDD" id="cd02696">
    <property type="entry name" value="MurNAc-LAA"/>
    <property type="match status" value="1"/>
</dbReference>
<accession>A0A1M4U050</accession>
<evidence type="ECO:0000256" key="3">
    <source>
        <dbReference type="SAM" id="MobiDB-lite"/>
    </source>
</evidence>
<dbReference type="OrthoDB" id="9813450at2"/>
<dbReference type="GO" id="GO:0071555">
    <property type="term" value="P:cell wall organization"/>
    <property type="evidence" value="ECO:0007669"/>
    <property type="project" value="UniProtKB-KW"/>
</dbReference>
<dbReference type="GO" id="GO:0009253">
    <property type="term" value="P:peptidoglycan catabolic process"/>
    <property type="evidence" value="ECO:0007669"/>
    <property type="project" value="InterPro"/>
</dbReference>
<evidence type="ECO:0000259" key="4">
    <source>
        <dbReference type="PROSITE" id="PS51781"/>
    </source>
</evidence>
<evidence type="ECO:0000313" key="6">
    <source>
        <dbReference type="Proteomes" id="UP000184148"/>
    </source>
</evidence>
<dbReference type="RefSeq" id="WP_073235309.1">
    <property type="nucleotide sequence ID" value="NZ_FQUY01000002.1"/>
</dbReference>
<sequence length="679" mass="72794">MTLNFGKRFFHYTVLVGLGLTLVFNPIGDAGPAEAARVATVNVDRLNLRSGPGTHTALLGQVNKGDQLPVISKSGDWYQVQVGGKTAWVAGWLVGVQDVTNPSRGTATANTQGKVAVVTADTLNVRSGPGTHYGIAGKAKKGDQLPILSQSGDWIKVQAGSATGWVANWLVKVQNAPVTSVKTPANPAAAGSGKVAVVTADSLNVRSGPGTNYGIVGKVKKGDRMSVLAQSGAWVKVQVGSTTGWVANWLVSVQAPQNTPAKSTAPPANTAPVAGAQMVVINGDNINLRSGPGTQHSVAGQVSRGVRLPVISRSGDWVQVRRENGTPAWVAGWLVSFVDQPEPSQPQNDKSWLPGPQPETQPEGDQGTTPESNKDYVPEAKVVDVQISEQQGHTYINIVCDHDIEYNTFTLSNPFRYVVNLKDVQLDKTPAVIQANTDLVQQIRTGFSKDPYVSRLVVDLKKSARVAVKLSQDKKTLTLDISKISYSDGLAGKNIFLDAGHGGYDNGASGKNGLREKDVNLDITLKVAEILRKQGANVYLSRSDDTFIDLYERTRMANDQSADIFVSIHSNANPNTAIGGTSTYYYAPATIPMLYEQRDDRRRLAEDVQRELVEAVGRRDIGVLQANFAVLRTSVMPSILIETAFISNAEEEALLGSQDFRQRAAEAIARGISAYFSGQ</sequence>
<dbReference type="InterPro" id="IPR050695">
    <property type="entry name" value="N-acetylmuramoyl_amidase_3"/>
</dbReference>
<gene>
    <name evidence="5" type="ORF">SAMN02745133_00532</name>
</gene>
<dbReference type="Gene3D" id="3.40.630.40">
    <property type="entry name" value="Zn-dependent exopeptidases"/>
    <property type="match status" value="1"/>
</dbReference>
<dbReference type="InterPro" id="IPR003646">
    <property type="entry name" value="SH3-like_bac-type"/>
</dbReference>
<dbReference type="PANTHER" id="PTHR30404">
    <property type="entry name" value="N-ACETYLMURAMOYL-L-ALANINE AMIDASE"/>
    <property type="match status" value="1"/>
</dbReference>
<dbReference type="PANTHER" id="PTHR30404:SF0">
    <property type="entry name" value="N-ACETYLMURAMOYL-L-ALANINE AMIDASE AMIC"/>
    <property type="match status" value="1"/>
</dbReference>
<dbReference type="EMBL" id="FQUY01000002">
    <property type="protein sequence ID" value="SHE50151.1"/>
    <property type="molecule type" value="Genomic_DNA"/>
</dbReference>
<feature type="region of interest" description="Disordered" evidence="3">
    <location>
        <begin position="340"/>
        <end position="374"/>
    </location>
</feature>
<dbReference type="STRING" id="1121429.SAMN02745133_00532"/>
<keyword evidence="6" id="KW-1185">Reference proteome</keyword>
<feature type="domain" description="SH3b" evidence="4">
    <location>
        <begin position="113"/>
        <end position="174"/>
    </location>
</feature>
<feature type="domain" description="SH3b" evidence="4">
    <location>
        <begin position="193"/>
        <end position="254"/>
    </location>
</feature>
<dbReference type="Gene3D" id="2.60.40.3500">
    <property type="match status" value="1"/>
</dbReference>